<reference evidence="1" key="1">
    <citation type="submission" date="2015-12" db="EMBL/GenBank/DDBJ databases">
        <authorList>
            <person name="Tikhonova T.V."/>
            <person name="Pavlov A.R."/>
            <person name="Beletsky A.V."/>
            <person name="Mardanov A.V."/>
            <person name="Sorokin D.Y."/>
            <person name="Ravin N.V."/>
            <person name="Popov V.O."/>
        </authorList>
    </citation>
    <scope>NUCLEOTIDE SEQUENCE</scope>
    <source>
        <strain evidence="1">DSM 14787</strain>
    </source>
</reference>
<name>L0DUP3_THIND</name>
<dbReference type="HOGENOM" id="CLU_2371851_0_0_6"/>
<organism evidence="1 2">
    <name type="scientific">Thioalkalivibrio nitratireducens (strain DSM 14787 / UNIQEM 213 / ALEN2)</name>
    <dbReference type="NCBI Taxonomy" id="1255043"/>
    <lineage>
        <taxon>Bacteria</taxon>
        <taxon>Pseudomonadati</taxon>
        <taxon>Pseudomonadota</taxon>
        <taxon>Gammaproteobacteria</taxon>
        <taxon>Chromatiales</taxon>
        <taxon>Ectothiorhodospiraceae</taxon>
        <taxon>Thioalkalivibrio</taxon>
    </lineage>
</organism>
<accession>L0DUP3</accession>
<dbReference type="RefSeq" id="WP_015257883.1">
    <property type="nucleotide sequence ID" value="NC_019902.2"/>
</dbReference>
<dbReference type="PATRIC" id="fig|1255043.3.peg.1066"/>
<keyword evidence="2" id="KW-1185">Reference proteome</keyword>
<dbReference type="KEGG" id="tni:TVNIR_1059"/>
<evidence type="ECO:0000313" key="2">
    <source>
        <dbReference type="Proteomes" id="UP000010809"/>
    </source>
</evidence>
<protein>
    <submittedName>
        <fullName evidence="1">Uncharacterized protein</fullName>
    </submittedName>
</protein>
<dbReference type="eggNOG" id="ENOG5034BFH">
    <property type="taxonomic scope" value="Bacteria"/>
</dbReference>
<dbReference type="EMBL" id="CP003989">
    <property type="protein sequence ID" value="AGA32743.1"/>
    <property type="molecule type" value="Genomic_DNA"/>
</dbReference>
<gene>
    <name evidence="1" type="ordered locus">TVNIR_1059</name>
</gene>
<evidence type="ECO:0000313" key="1">
    <source>
        <dbReference type="EMBL" id="AGA32743.1"/>
    </source>
</evidence>
<dbReference type="STRING" id="1255043.TVNIR_1059"/>
<dbReference type="AlphaFoldDB" id="L0DUP3"/>
<dbReference type="OrthoDB" id="5296443at2"/>
<proteinExistence type="predicted"/>
<sequence length="95" mass="10561">MTEIPPPGPGATVIDAIAHNGRPCRIVDNTGSIARDELERLLEDLIQGRHFGLRAVSASGSSEIRLGEPEFAHMQFGERIYRLLLFPYEARLEAF</sequence>
<dbReference type="Proteomes" id="UP000010809">
    <property type="component" value="Chromosome"/>
</dbReference>